<evidence type="ECO:0000256" key="3">
    <source>
        <dbReference type="ARBA" id="ARBA00023163"/>
    </source>
</evidence>
<dbReference type="OrthoDB" id="8680240at2"/>
<dbReference type="InterPro" id="IPR036388">
    <property type="entry name" value="WH-like_DNA-bd_sf"/>
</dbReference>
<dbReference type="CDD" id="cd07377">
    <property type="entry name" value="WHTH_GntR"/>
    <property type="match status" value="1"/>
</dbReference>
<dbReference type="GO" id="GO:0003677">
    <property type="term" value="F:DNA binding"/>
    <property type="evidence" value="ECO:0007669"/>
    <property type="project" value="UniProtKB-KW"/>
</dbReference>
<dbReference type="SUPFAM" id="SSF46785">
    <property type="entry name" value="Winged helix' DNA-binding domain"/>
    <property type="match status" value="1"/>
</dbReference>
<comment type="caution">
    <text evidence="5">The sequence shown here is derived from an EMBL/GenBank/DDBJ whole genome shotgun (WGS) entry which is preliminary data.</text>
</comment>
<dbReference type="PROSITE" id="PS50949">
    <property type="entry name" value="HTH_GNTR"/>
    <property type="match status" value="1"/>
</dbReference>
<sequence length="245" mass="26316">MYTETPTTGSTGPVRASERAYRQLRGEILDGLLVPGTGLLEVEQSARIGVSRTPLRAAIARLIADGLVAGRPGRGFMVTEMSVDSIRELYEVRRALEEHAARIAAERRDPAVFEALRAQFVAAPELLRHGDAGLRRYYELIDEFDLALDAAVANPFLVGALAGVRTHLARIRRLARDNPHRLRSAAAEHLLIVDAVLAGDSSLAAHATHVHLHQSLTSVLGTLGEAGVVPAGPAPRSAHHSHSPN</sequence>
<dbReference type="PANTHER" id="PTHR43537">
    <property type="entry name" value="TRANSCRIPTIONAL REGULATOR, GNTR FAMILY"/>
    <property type="match status" value="1"/>
</dbReference>
<dbReference type="EMBL" id="SOGN01000041">
    <property type="protein sequence ID" value="TFC80412.1"/>
    <property type="molecule type" value="Genomic_DNA"/>
</dbReference>
<dbReference type="SMART" id="SM00345">
    <property type="entry name" value="HTH_GNTR"/>
    <property type="match status" value="1"/>
</dbReference>
<dbReference type="GO" id="GO:0003700">
    <property type="term" value="F:DNA-binding transcription factor activity"/>
    <property type="evidence" value="ECO:0007669"/>
    <property type="project" value="InterPro"/>
</dbReference>
<keyword evidence="6" id="KW-1185">Reference proteome</keyword>
<accession>A0A4R8XQQ7</accession>
<dbReference type="InterPro" id="IPR008920">
    <property type="entry name" value="TF_FadR/GntR_C"/>
</dbReference>
<evidence type="ECO:0000256" key="1">
    <source>
        <dbReference type="ARBA" id="ARBA00023015"/>
    </source>
</evidence>
<dbReference type="AlphaFoldDB" id="A0A4R8XQQ7"/>
<protein>
    <submittedName>
        <fullName evidence="5">GntR family transcriptional regulator</fullName>
    </submittedName>
</protein>
<dbReference type="RefSeq" id="WP_134370042.1">
    <property type="nucleotide sequence ID" value="NZ_SOGN01000041.1"/>
</dbReference>
<evidence type="ECO:0000259" key="4">
    <source>
        <dbReference type="PROSITE" id="PS50949"/>
    </source>
</evidence>
<dbReference type="SUPFAM" id="SSF48008">
    <property type="entry name" value="GntR ligand-binding domain-like"/>
    <property type="match status" value="1"/>
</dbReference>
<dbReference type="Gene3D" id="1.20.120.530">
    <property type="entry name" value="GntR ligand-binding domain-like"/>
    <property type="match status" value="1"/>
</dbReference>
<dbReference type="Pfam" id="PF00392">
    <property type="entry name" value="GntR"/>
    <property type="match status" value="1"/>
</dbReference>
<dbReference type="InterPro" id="IPR011711">
    <property type="entry name" value="GntR_C"/>
</dbReference>
<keyword evidence="2" id="KW-0238">DNA-binding</keyword>
<organism evidence="5 6">
    <name type="scientific">Cryobacterium cheniae</name>
    <dbReference type="NCBI Taxonomy" id="1259262"/>
    <lineage>
        <taxon>Bacteria</taxon>
        <taxon>Bacillati</taxon>
        <taxon>Actinomycetota</taxon>
        <taxon>Actinomycetes</taxon>
        <taxon>Micrococcales</taxon>
        <taxon>Microbacteriaceae</taxon>
        <taxon>Cryobacterium</taxon>
    </lineage>
</organism>
<evidence type="ECO:0000313" key="5">
    <source>
        <dbReference type="EMBL" id="TFC80412.1"/>
    </source>
</evidence>
<dbReference type="SMART" id="SM00895">
    <property type="entry name" value="FCD"/>
    <property type="match status" value="1"/>
</dbReference>
<dbReference type="PANTHER" id="PTHR43537:SF49">
    <property type="entry name" value="TRANSCRIPTIONAL REGULATORY PROTEIN"/>
    <property type="match status" value="1"/>
</dbReference>
<proteinExistence type="predicted"/>
<reference evidence="5 6" key="1">
    <citation type="submission" date="2019-03" db="EMBL/GenBank/DDBJ databases">
        <title>Genomics of glacier-inhabiting Cryobacterium strains.</title>
        <authorList>
            <person name="Liu Q."/>
            <person name="Xin Y.-H."/>
        </authorList>
    </citation>
    <scope>NUCLEOTIDE SEQUENCE [LARGE SCALE GENOMIC DNA]</scope>
    <source>
        <strain evidence="5 6">TMT2-48-2</strain>
    </source>
</reference>
<dbReference type="InterPro" id="IPR036390">
    <property type="entry name" value="WH_DNA-bd_sf"/>
</dbReference>
<dbReference type="Gene3D" id="1.10.10.10">
    <property type="entry name" value="Winged helix-like DNA-binding domain superfamily/Winged helix DNA-binding domain"/>
    <property type="match status" value="1"/>
</dbReference>
<evidence type="ECO:0000256" key="2">
    <source>
        <dbReference type="ARBA" id="ARBA00023125"/>
    </source>
</evidence>
<name>A0A4R8XQQ7_9MICO</name>
<feature type="domain" description="HTH gntR-type" evidence="4">
    <location>
        <begin position="14"/>
        <end position="81"/>
    </location>
</feature>
<evidence type="ECO:0000313" key="6">
    <source>
        <dbReference type="Proteomes" id="UP000298433"/>
    </source>
</evidence>
<dbReference type="InterPro" id="IPR000524">
    <property type="entry name" value="Tscrpt_reg_HTH_GntR"/>
</dbReference>
<gene>
    <name evidence="5" type="ORF">E3T23_09010</name>
</gene>
<dbReference type="Proteomes" id="UP000298433">
    <property type="component" value="Unassembled WGS sequence"/>
</dbReference>
<keyword evidence="3" id="KW-0804">Transcription</keyword>
<keyword evidence="1" id="KW-0805">Transcription regulation</keyword>
<dbReference type="Pfam" id="PF07729">
    <property type="entry name" value="FCD"/>
    <property type="match status" value="1"/>
</dbReference>